<feature type="region of interest" description="Disordered" evidence="6">
    <location>
        <begin position="185"/>
        <end position="207"/>
    </location>
</feature>
<dbReference type="SMART" id="SM00141">
    <property type="entry name" value="PDGF"/>
    <property type="match status" value="1"/>
</dbReference>
<feature type="domain" description="Platelet-derived growth factor (PDGF) family profile" evidence="8">
    <location>
        <begin position="36"/>
        <end position="132"/>
    </location>
</feature>
<dbReference type="SUPFAM" id="SSF57501">
    <property type="entry name" value="Cystine-knot cytokines"/>
    <property type="match status" value="1"/>
</dbReference>
<keyword evidence="2 5" id="KW-0339">Growth factor</keyword>
<dbReference type="GO" id="GO:0001938">
    <property type="term" value="P:positive regulation of endothelial cell proliferation"/>
    <property type="evidence" value="ECO:0007669"/>
    <property type="project" value="TreeGrafter"/>
</dbReference>
<evidence type="ECO:0000259" key="8">
    <source>
        <dbReference type="PROSITE" id="PS50278"/>
    </source>
</evidence>
<evidence type="ECO:0000256" key="5">
    <source>
        <dbReference type="RuleBase" id="RU003818"/>
    </source>
</evidence>
<dbReference type="Ensembl" id="ENSCHIT00010017913.1">
    <property type="protein sequence ID" value="ENSCHIP00010012651.1"/>
    <property type="gene ID" value="ENSCHIG00010009334.1"/>
</dbReference>
<dbReference type="AlphaFoldDB" id="A0A8C2QVW8"/>
<evidence type="ECO:0000313" key="9">
    <source>
        <dbReference type="Ensembl" id="ENSCHIP00010012651.1"/>
    </source>
</evidence>
<dbReference type="GO" id="GO:0042056">
    <property type="term" value="F:chemoattractant activity"/>
    <property type="evidence" value="ECO:0007669"/>
    <property type="project" value="TreeGrafter"/>
</dbReference>
<dbReference type="GO" id="GO:0001666">
    <property type="term" value="P:response to hypoxia"/>
    <property type="evidence" value="ECO:0007669"/>
    <property type="project" value="TreeGrafter"/>
</dbReference>
<evidence type="ECO:0000256" key="7">
    <source>
        <dbReference type="SAM" id="SignalP"/>
    </source>
</evidence>
<evidence type="ECO:0000256" key="1">
    <source>
        <dbReference type="ARBA" id="ARBA00006686"/>
    </source>
</evidence>
<dbReference type="PANTHER" id="PTHR12025:SF9">
    <property type="entry name" value="PLACENTA GROWTH FACTOR"/>
    <property type="match status" value="1"/>
</dbReference>
<proteinExistence type="inferred from homology"/>
<evidence type="ECO:0000256" key="6">
    <source>
        <dbReference type="SAM" id="MobiDB-lite"/>
    </source>
</evidence>
<dbReference type="GO" id="GO:0060754">
    <property type="term" value="P:positive regulation of mast cell chemotaxis"/>
    <property type="evidence" value="ECO:0007669"/>
    <property type="project" value="TreeGrafter"/>
</dbReference>
<dbReference type="GO" id="GO:0008083">
    <property type="term" value="F:growth factor activity"/>
    <property type="evidence" value="ECO:0007669"/>
    <property type="project" value="UniProtKB-KW"/>
</dbReference>
<evidence type="ECO:0000256" key="3">
    <source>
        <dbReference type="ARBA" id="ARBA00023157"/>
    </source>
</evidence>
<name>A0A8C2QVW8_CAPHI</name>
<dbReference type="GO" id="GO:0051781">
    <property type="term" value="P:positive regulation of cell division"/>
    <property type="evidence" value="ECO:0007669"/>
    <property type="project" value="UniProtKB-KW"/>
</dbReference>
<reference evidence="9" key="1">
    <citation type="submission" date="2019-03" db="EMBL/GenBank/DDBJ databases">
        <title>Genome sequencing and reference-guided assembly of Black Bengal Goat (Capra hircus).</title>
        <authorList>
            <person name="Siddiki A.Z."/>
            <person name="Baten A."/>
            <person name="Billah M."/>
            <person name="Alam M.A.U."/>
            <person name="Shawrob K.S.M."/>
            <person name="Saha S."/>
            <person name="Chowdhury M."/>
            <person name="Rahman A.H."/>
            <person name="Stear M."/>
            <person name="Miah G."/>
            <person name="Das G.B."/>
            <person name="Hossain M.M."/>
            <person name="Kumkum M."/>
            <person name="Islam M.S."/>
            <person name="Mollah A.M."/>
            <person name="Ahsan A."/>
            <person name="Tusar F."/>
            <person name="Khan M.K.I."/>
        </authorList>
    </citation>
    <scope>NUCLEOTIDE SEQUENCE [LARGE SCALE GENOMIC DNA]</scope>
</reference>
<keyword evidence="7" id="KW-0732">Signal</keyword>
<organism evidence="9">
    <name type="scientific">Capra hircus</name>
    <name type="common">Goat</name>
    <dbReference type="NCBI Taxonomy" id="9925"/>
    <lineage>
        <taxon>Eukaryota</taxon>
        <taxon>Metazoa</taxon>
        <taxon>Chordata</taxon>
        <taxon>Craniata</taxon>
        <taxon>Vertebrata</taxon>
        <taxon>Euteleostomi</taxon>
        <taxon>Mammalia</taxon>
        <taxon>Eutheria</taxon>
        <taxon>Laurasiatheria</taxon>
        <taxon>Artiodactyla</taxon>
        <taxon>Ruminantia</taxon>
        <taxon>Pecora</taxon>
        <taxon>Bovidae</taxon>
        <taxon>Caprinae</taxon>
        <taxon>Capra</taxon>
    </lineage>
</organism>
<dbReference type="GO" id="GO:0005172">
    <property type="term" value="F:vascular endothelial growth factor receptor binding"/>
    <property type="evidence" value="ECO:0007669"/>
    <property type="project" value="TreeGrafter"/>
</dbReference>
<dbReference type="GO" id="GO:0002040">
    <property type="term" value="P:sprouting angiogenesis"/>
    <property type="evidence" value="ECO:0007669"/>
    <property type="project" value="TreeGrafter"/>
</dbReference>
<protein>
    <submittedName>
        <fullName evidence="9">Placental growth factor</fullName>
    </submittedName>
</protein>
<dbReference type="GO" id="GO:0038084">
    <property type="term" value="P:vascular endothelial growth factor signaling pathway"/>
    <property type="evidence" value="ECO:0007669"/>
    <property type="project" value="TreeGrafter"/>
</dbReference>
<dbReference type="InterPro" id="IPR050507">
    <property type="entry name" value="PDGF/VEGF_growth_factor"/>
</dbReference>
<keyword evidence="3" id="KW-1015">Disulfide bond</keyword>
<dbReference type="GO" id="GO:0045766">
    <property type="term" value="P:positive regulation of angiogenesis"/>
    <property type="evidence" value="ECO:0007669"/>
    <property type="project" value="TreeGrafter"/>
</dbReference>
<accession>A0A8C2QVW8</accession>
<comment type="similarity">
    <text evidence="1 5">Belongs to the PDGF/VEGF growth factor family.</text>
</comment>
<dbReference type="Pfam" id="PF00341">
    <property type="entry name" value="PDGF"/>
    <property type="match status" value="1"/>
</dbReference>
<gene>
    <name evidence="9" type="primary">PGF</name>
</gene>
<dbReference type="Gene3D" id="2.10.90.10">
    <property type="entry name" value="Cystine-knot cytokines"/>
    <property type="match status" value="1"/>
</dbReference>
<dbReference type="GO" id="GO:0016020">
    <property type="term" value="C:membrane"/>
    <property type="evidence" value="ECO:0007669"/>
    <property type="project" value="InterPro"/>
</dbReference>
<dbReference type="InterPro" id="IPR029034">
    <property type="entry name" value="Cystine-knot_cytokine"/>
</dbReference>
<dbReference type="GO" id="GO:0005615">
    <property type="term" value="C:extracellular space"/>
    <property type="evidence" value="ECO:0007669"/>
    <property type="project" value="TreeGrafter"/>
</dbReference>
<reference evidence="9" key="2">
    <citation type="submission" date="2025-08" db="UniProtKB">
        <authorList>
            <consortium name="Ensembl"/>
        </authorList>
    </citation>
    <scope>IDENTIFICATION</scope>
</reference>
<dbReference type="InterPro" id="IPR023581">
    <property type="entry name" value="PD_growth_factor_CS"/>
</dbReference>
<dbReference type="GO" id="GO:0050930">
    <property type="term" value="P:induction of positive chemotaxis"/>
    <property type="evidence" value="ECO:0007669"/>
    <property type="project" value="TreeGrafter"/>
</dbReference>
<dbReference type="PANTHER" id="PTHR12025">
    <property type="entry name" value="VASCULAR ENDOTHELIAL GROWTH FACTOR"/>
    <property type="match status" value="1"/>
</dbReference>
<evidence type="ECO:0000256" key="4">
    <source>
        <dbReference type="ARBA" id="ARBA00023246"/>
    </source>
</evidence>
<dbReference type="InterPro" id="IPR000072">
    <property type="entry name" value="PDGF/VEGF_dom"/>
</dbReference>
<dbReference type="CDD" id="cd00135">
    <property type="entry name" value="PDGF"/>
    <property type="match status" value="1"/>
</dbReference>
<evidence type="ECO:0000256" key="2">
    <source>
        <dbReference type="ARBA" id="ARBA00023030"/>
    </source>
</evidence>
<feature type="region of interest" description="Disordered" evidence="6">
    <location>
        <begin position="222"/>
        <end position="254"/>
    </location>
</feature>
<keyword evidence="4" id="KW-0497">Mitogen</keyword>
<dbReference type="PROSITE" id="PS00249">
    <property type="entry name" value="PDGF_1"/>
    <property type="match status" value="1"/>
</dbReference>
<sequence length="254" mass="27348">MPTVRLFTCFLQLLTGLALPAPQWALSPGNISSAVEVVPFEQVWSRSYCRPVERLVDIVSEYPSEVEHMFSPSCVSLMRCTGCCSDETVHCMPLETANVTMQLMKYHSLDQPFFVEMSFSQHVRCECKWVLGCGRDSPHAPDGISQGLPIRAAVCASSLADGGQGSWGPVAAQGPGPRSWSIATEKPQGQREPGSLPNWPGLGTLSPSLSWDGDARALEEALGPTGGGNGIEELKDRQTLVGGKRQREGGTGFL</sequence>
<feature type="chain" id="PRO_5034838297" evidence="7">
    <location>
        <begin position="26"/>
        <end position="254"/>
    </location>
</feature>
<dbReference type="PROSITE" id="PS50278">
    <property type="entry name" value="PDGF_2"/>
    <property type="match status" value="1"/>
</dbReference>
<dbReference type="GO" id="GO:0048010">
    <property type="term" value="P:vascular endothelial growth factor receptor signaling pathway"/>
    <property type="evidence" value="ECO:0007669"/>
    <property type="project" value="TreeGrafter"/>
</dbReference>
<feature type="signal peptide" evidence="7">
    <location>
        <begin position="1"/>
        <end position="25"/>
    </location>
</feature>